<reference evidence="2" key="1">
    <citation type="submission" date="2024-06" db="EMBL/GenBank/DDBJ databases">
        <authorList>
            <person name="Liu X."/>
            <person name="Lenzi L."/>
            <person name="Haldenby T S."/>
            <person name="Uol C."/>
        </authorList>
    </citation>
    <scope>NUCLEOTIDE SEQUENCE</scope>
</reference>
<accession>A0AAV2T568</accession>
<comment type="caution">
    <text evidence="2">The sequence shown here is derived from an EMBL/GenBank/DDBJ whole genome shotgun (WGS) entry which is preliminary data.</text>
</comment>
<proteinExistence type="predicted"/>
<sequence>MGAGYSRVLNYLDVGPEKKEADLKKGKYARVLTSGEVPKKPSLLWKTLPLDRYDDAKTAASLKEGVDFIHSSRMSKQNTLVLVQPNDPDSVVFAAAYVMVLSGLPPETAYLAMENCMKESEIKLARTYINPLKLLRSKADPKTMRSDLFKTSGIEPNAELTEDMTKIYSYLGRPKPTQEQVNLDAIPVPEQKPVQAPKPEVVDKKPEGDTRFLPGLHPEPPPTAAAATKKEEPKRAEEVPSEPQKAEKKKLELKKPEPKGKMTPEQNVFVAQEVPMFEDTTLVPVAAEPKSHLDHFPLTADKPASHVHTSEPINAALKKIVSDSPHVPQGNESRLSADEEWELKKVKEQSQLKLNHEKLNGSTGQGKVQIIMALSKDPADDTREVDEYLAKTTAEERERHRPKITIIRAYEKLDAE</sequence>
<evidence type="ECO:0000256" key="1">
    <source>
        <dbReference type="SAM" id="MobiDB-lite"/>
    </source>
</evidence>
<dbReference type="InterPro" id="IPR029021">
    <property type="entry name" value="Prot-tyrosine_phosphatase-like"/>
</dbReference>
<evidence type="ECO:0000313" key="3">
    <source>
        <dbReference type="Proteomes" id="UP001497525"/>
    </source>
</evidence>
<feature type="region of interest" description="Disordered" evidence="1">
    <location>
        <begin position="185"/>
        <end position="266"/>
    </location>
</feature>
<name>A0AAV2T568_CALDB</name>
<dbReference type="Gene3D" id="3.90.190.10">
    <property type="entry name" value="Protein tyrosine phosphatase superfamily"/>
    <property type="match status" value="1"/>
</dbReference>
<dbReference type="AlphaFoldDB" id="A0AAV2T568"/>
<evidence type="ECO:0000313" key="2">
    <source>
        <dbReference type="EMBL" id="CAL5131342.1"/>
    </source>
</evidence>
<feature type="compositionally biased region" description="Basic and acidic residues" evidence="1">
    <location>
        <begin position="200"/>
        <end position="210"/>
    </location>
</feature>
<gene>
    <name evidence="2" type="ORF">CDAUBV1_LOCUS3764</name>
</gene>
<feature type="compositionally biased region" description="Basic and acidic residues" evidence="1">
    <location>
        <begin position="228"/>
        <end position="262"/>
    </location>
</feature>
<protein>
    <submittedName>
        <fullName evidence="2">Uncharacterized protein</fullName>
    </submittedName>
</protein>
<organism evidence="2 3">
    <name type="scientific">Calicophoron daubneyi</name>
    <name type="common">Rumen fluke</name>
    <name type="synonym">Paramphistomum daubneyi</name>
    <dbReference type="NCBI Taxonomy" id="300641"/>
    <lineage>
        <taxon>Eukaryota</taxon>
        <taxon>Metazoa</taxon>
        <taxon>Spiralia</taxon>
        <taxon>Lophotrochozoa</taxon>
        <taxon>Platyhelminthes</taxon>
        <taxon>Trematoda</taxon>
        <taxon>Digenea</taxon>
        <taxon>Plagiorchiida</taxon>
        <taxon>Pronocephalata</taxon>
        <taxon>Paramphistomoidea</taxon>
        <taxon>Paramphistomidae</taxon>
        <taxon>Calicophoron</taxon>
    </lineage>
</organism>
<dbReference type="Proteomes" id="UP001497525">
    <property type="component" value="Unassembled WGS sequence"/>
</dbReference>
<dbReference type="EMBL" id="CAXLJL010000090">
    <property type="protein sequence ID" value="CAL5131342.1"/>
    <property type="molecule type" value="Genomic_DNA"/>
</dbReference>